<reference evidence="9 10" key="1">
    <citation type="submission" date="2019-12" db="EMBL/GenBank/DDBJ databases">
        <authorList>
            <person name="Scholz U."/>
            <person name="Mascher M."/>
            <person name="Fiebig A."/>
        </authorList>
    </citation>
    <scope>NUCLEOTIDE SEQUENCE</scope>
</reference>
<evidence type="ECO:0000313" key="10">
    <source>
        <dbReference type="Proteomes" id="UP001189122"/>
    </source>
</evidence>
<dbReference type="GO" id="GO:0043565">
    <property type="term" value="F:sequence-specific DNA binding"/>
    <property type="evidence" value="ECO:0007669"/>
    <property type="project" value="TreeGrafter"/>
</dbReference>
<name>A0A7I8JNU9_SPIIN</name>
<evidence type="ECO:0000259" key="8">
    <source>
        <dbReference type="PROSITE" id="PS51370"/>
    </source>
</evidence>
<evidence type="ECO:0000259" key="7">
    <source>
        <dbReference type="PROSITE" id="PS51369"/>
    </source>
</evidence>
<dbReference type="InterPro" id="IPR017888">
    <property type="entry name" value="CYC/TB1_R_domain"/>
</dbReference>
<keyword evidence="3" id="KW-0238">DNA-binding</keyword>
<feature type="region of interest" description="Disordered" evidence="6">
    <location>
        <begin position="160"/>
        <end position="227"/>
    </location>
</feature>
<dbReference type="Proteomes" id="UP001189122">
    <property type="component" value="Unassembled WGS sequence"/>
</dbReference>
<organism evidence="9">
    <name type="scientific">Spirodela intermedia</name>
    <name type="common">Intermediate duckweed</name>
    <dbReference type="NCBI Taxonomy" id="51605"/>
    <lineage>
        <taxon>Eukaryota</taxon>
        <taxon>Viridiplantae</taxon>
        <taxon>Streptophyta</taxon>
        <taxon>Embryophyta</taxon>
        <taxon>Tracheophyta</taxon>
        <taxon>Spermatophyta</taxon>
        <taxon>Magnoliopsida</taxon>
        <taxon>Liliopsida</taxon>
        <taxon>Araceae</taxon>
        <taxon>Lemnoideae</taxon>
        <taxon>Spirodela</taxon>
    </lineage>
</organism>
<evidence type="ECO:0000256" key="2">
    <source>
        <dbReference type="ARBA" id="ARBA00023015"/>
    </source>
</evidence>
<sequence>MGSDSGAVGGGITEALLAGHKEQRQGVAEAGAGALGLRPWYEYPSTASRICRVSRASGGKDRHSKVLTAKGLRDRRVRLSVSTAIQFYDLQDRLGYDQPSKAVEWLIKAAAVAIADLPSLDGTFPDQPLLEGQPGNEGKATRMADDDEGVEVAQFEYANHHQGQEQHRQQPEHLSLTKSACSSTSETSRGSVLSLSRSEIRIKARERARERAATAKKEKDKDGDDGDTQIAAVARHHSLNLNPTTHSSFIELLTGGGSGHQHQNHNHGPVTVAQANPAHDFNLKQLRQMPTSSSVVTADYFSQVGLLGGGEKSHQSHGFPAQGNFNLAAVAASTTGDHPEMLHHQQQQQFSFLPDHLIPLAVTASGGDCINFSISSGVTGFNRGTLQSNFPPPQPLHHLQRLSSPIGGSNLPFFLGATVQPTSAAWEAQLPNGFDSRLQLYYDGYPHLDLKGKEKS</sequence>
<feature type="compositionally biased region" description="Basic and acidic residues" evidence="6">
    <location>
        <begin position="198"/>
        <end position="222"/>
    </location>
</feature>
<keyword evidence="4" id="KW-0804">Transcription</keyword>
<proteinExistence type="predicted"/>
<feature type="domain" description="R" evidence="8">
    <location>
        <begin position="198"/>
        <end position="219"/>
    </location>
</feature>
<comment type="subcellular location">
    <subcellularLocation>
        <location evidence="1">Nucleus</location>
    </subcellularLocation>
</comment>
<dbReference type="EMBL" id="CACRZD030000015">
    <property type="protein sequence ID" value="CAA6671770.1"/>
    <property type="molecule type" value="Genomic_DNA"/>
</dbReference>
<keyword evidence="2" id="KW-0805">Transcription regulation</keyword>
<evidence type="ECO:0000256" key="1">
    <source>
        <dbReference type="ARBA" id="ARBA00004123"/>
    </source>
</evidence>
<accession>A0A7I8JNU9</accession>
<protein>
    <submittedName>
        <fullName evidence="9">Uncharacterized protein</fullName>
    </submittedName>
</protein>
<feature type="compositionally biased region" description="Polar residues" evidence="6">
    <location>
        <begin position="176"/>
        <end position="197"/>
    </location>
</feature>
<keyword evidence="10" id="KW-1185">Reference proteome</keyword>
<dbReference type="EMBL" id="LR743602">
    <property type="protein sequence ID" value="CAA2632577.1"/>
    <property type="molecule type" value="Genomic_DNA"/>
</dbReference>
<feature type="compositionally biased region" description="Basic and acidic residues" evidence="6">
    <location>
        <begin position="160"/>
        <end position="171"/>
    </location>
</feature>
<dbReference type="GO" id="GO:2000032">
    <property type="term" value="P:regulation of secondary shoot formation"/>
    <property type="evidence" value="ECO:0007669"/>
    <property type="project" value="TreeGrafter"/>
</dbReference>
<dbReference type="PROSITE" id="PS51369">
    <property type="entry name" value="TCP"/>
    <property type="match status" value="1"/>
</dbReference>
<dbReference type="PANTHER" id="PTHR31072">
    <property type="entry name" value="TRANSCRIPTION FACTOR TCP4-RELATED"/>
    <property type="match status" value="1"/>
</dbReference>
<evidence type="ECO:0000313" key="9">
    <source>
        <dbReference type="EMBL" id="CAA2632577.1"/>
    </source>
</evidence>
<evidence type="ECO:0000256" key="3">
    <source>
        <dbReference type="ARBA" id="ARBA00023125"/>
    </source>
</evidence>
<dbReference type="InterPro" id="IPR005333">
    <property type="entry name" value="Transcription_factor_TCP"/>
</dbReference>
<evidence type="ECO:0000256" key="4">
    <source>
        <dbReference type="ARBA" id="ARBA00023163"/>
    </source>
</evidence>
<dbReference type="GO" id="GO:0003700">
    <property type="term" value="F:DNA-binding transcription factor activity"/>
    <property type="evidence" value="ECO:0007669"/>
    <property type="project" value="InterPro"/>
</dbReference>
<feature type="domain" description="TCP" evidence="7">
    <location>
        <begin position="59"/>
        <end position="117"/>
    </location>
</feature>
<evidence type="ECO:0000256" key="6">
    <source>
        <dbReference type="SAM" id="MobiDB-lite"/>
    </source>
</evidence>
<dbReference type="AlphaFoldDB" id="A0A7I8JNU9"/>
<dbReference type="PANTHER" id="PTHR31072:SF93">
    <property type="entry name" value="TRANSCRIPTION FACTOR TCP24"/>
    <property type="match status" value="1"/>
</dbReference>
<dbReference type="InterPro" id="IPR017887">
    <property type="entry name" value="TF_TCP_subgr"/>
</dbReference>
<keyword evidence="5" id="KW-0539">Nucleus</keyword>
<dbReference type="PROSITE" id="PS51370">
    <property type="entry name" value="R"/>
    <property type="match status" value="1"/>
</dbReference>
<evidence type="ECO:0000256" key="5">
    <source>
        <dbReference type="ARBA" id="ARBA00023242"/>
    </source>
</evidence>
<dbReference type="Pfam" id="PF03634">
    <property type="entry name" value="TCP"/>
    <property type="match status" value="1"/>
</dbReference>
<gene>
    <name evidence="9" type="ORF">SI7747_15018178</name>
</gene>
<dbReference type="GO" id="GO:0005634">
    <property type="term" value="C:nucleus"/>
    <property type="evidence" value="ECO:0007669"/>
    <property type="project" value="UniProtKB-SubCell"/>
</dbReference>